<evidence type="ECO:0000256" key="2">
    <source>
        <dbReference type="ARBA" id="ARBA00022692"/>
    </source>
</evidence>
<reference evidence="6 7" key="1">
    <citation type="journal article" date="2016" name="Proc. Natl. Acad. Sci. U.S.A.">
        <title>Comparative genomics of biotechnologically important yeasts.</title>
        <authorList>
            <person name="Riley R."/>
            <person name="Haridas S."/>
            <person name="Wolfe K.H."/>
            <person name="Lopes M.R."/>
            <person name="Hittinger C.T."/>
            <person name="Goeker M."/>
            <person name="Salamov A.A."/>
            <person name="Wisecaver J.H."/>
            <person name="Long T.M."/>
            <person name="Calvey C.H."/>
            <person name="Aerts A.L."/>
            <person name="Barry K.W."/>
            <person name="Choi C."/>
            <person name="Clum A."/>
            <person name="Coughlan A.Y."/>
            <person name="Deshpande S."/>
            <person name="Douglass A.P."/>
            <person name="Hanson S.J."/>
            <person name="Klenk H.-P."/>
            <person name="LaButti K.M."/>
            <person name="Lapidus A."/>
            <person name="Lindquist E.A."/>
            <person name="Lipzen A.M."/>
            <person name="Meier-Kolthoff J.P."/>
            <person name="Ohm R.A."/>
            <person name="Otillar R.P."/>
            <person name="Pangilinan J.L."/>
            <person name="Peng Y."/>
            <person name="Rokas A."/>
            <person name="Rosa C.A."/>
            <person name="Scheuner C."/>
            <person name="Sibirny A.A."/>
            <person name="Slot J.C."/>
            <person name="Stielow J.B."/>
            <person name="Sun H."/>
            <person name="Kurtzman C.P."/>
            <person name="Blackwell M."/>
            <person name="Grigoriev I.V."/>
            <person name="Jeffries T.W."/>
        </authorList>
    </citation>
    <scope>NUCLEOTIDE SEQUENCE [LARGE SCALE GENOMIC DNA]</scope>
    <source>
        <strain evidence="6 7">NRRL Y-2026</strain>
    </source>
</reference>
<evidence type="ECO:0000256" key="5">
    <source>
        <dbReference type="SAM" id="Phobius"/>
    </source>
</evidence>
<dbReference type="PANTHER" id="PTHR23423">
    <property type="entry name" value="ORGANIC SOLUTE TRANSPORTER-RELATED"/>
    <property type="match status" value="1"/>
</dbReference>
<dbReference type="AlphaFoldDB" id="A0A1E3NFG7"/>
<dbReference type="GeneID" id="30179137"/>
<dbReference type="GO" id="GO:0044395">
    <property type="term" value="P:protein targeting to vacuolar membrane"/>
    <property type="evidence" value="ECO:0007669"/>
    <property type="project" value="EnsemblFungi"/>
</dbReference>
<dbReference type="GO" id="GO:0005774">
    <property type="term" value="C:vacuolar membrane"/>
    <property type="evidence" value="ECO:0007669"/>
    <property type="project" value="EnsemblFungi"/>
</dbReference>
<dbReference type="STRING" id="763406.A0A1E3NFG7"/>
<dbReference type="OrthoDB" id="5348404at2759"/>
<sequence>MELERALPRWVIVICGVTTTSSILVSSLGIFLHLRNYRKPFEQRLTVRILVLVPLFSLSCYCMLMSYKVGRLIEPVREIYEAFTIYTFYKLLVLMLGGERRIILMTVDKPPTSHPFPASLFLKKINISDPQQFLTIKRCILQYVWFKPLLYLVIFITSVLGIYDVNDVSSSSIFVWIGVCYNLSVTTSLYSLAMFWKCLYDQLSAFKPWRKFMCVKLIIFASYWQGIIIGLLNWLGVFREREKVVLLNSSGNLGIQIQNGLLCFEMIFFAFLHWSSFPYTDFIVLKYPDAARIKPLVALKDCISIGDLIHDIKITTMYGDSYNLRNFDSIADSTVYNSSETFNQKIYQGLRISADGKKYWI</sequence>
<protein>
    <recommendedName>
        <fullName evidence="8">DUF300-domain-containing protein</fullName>
    </recommendedName>
</protein>
<dbReference type="Pfam" id="PF03619">
    <property type="entry name" value="Solute_trans_a"/>
    <property type="match status" value="1"/>
</dbReference>
<feature type="transmembrane region" description="Helical" evidence="5">
    <location>
        <begin position="144"/>
        <end position="163"/>
    </location>
</feature>
<evidence type="ECO:0008006" key="8">
    <source>
        <dbReference type="Google" id="ProtNLM"/>
    </source>
</evidence>
<dbReference type="InterPro" id="IPR005178">
    <property type="entry name" value="Ostalpha/TMEM184C"/>
</dbReference>
<feature type="transmembrane region" description="Helical" evidence="5">
    <location>
        <begin position="45"/>
        <end position="67"/>
    </location>
</feature>
<feature type="transmembrane region" description="Helical" evidence="5">
    <location>
        <begin position="79"/>
        <end position="97"/>
    </location>
</feature>
<feature type="transmembrane region" description="Helical" evidence="5">
    <location>
        <begin position="257"/>
        <end position="277"/>
    </location>
</feature>
<accession>A0A1E3NFG7</accession>
<name>A0A1E3NFG7_9ASCO</name>
<evidence type="ECO:0000313" key="7">
    <source>
        <dbReference type="Proteomes" id="UP000094455"/>
    </source>
</evidence>
<feature type="transmembrane region" description="Helical" evidence="5">
    <location>
        <begin position="6"/>
        <end position="33"/>
    </location>
</feature>
<proteinExistence type="predicted"/>
<keyword evidence="3 5" id="KW-1133">Transmembrane helix</keyword>
<keyword evidence="2 5" id="KW-0812">Transmembrane</keyword>
<dbReference type="RefSeq" id="XP_019015949.1">
    <property type="nucleotide sequence ID" value="XM_019162450.1"/>
</dbReference>
<comment type="subcellular location">
    <subcellularLocation>
        <location evidence="1">Membrane</location>
        <topology evidence="1">Multi-pass membrane protein</topology>
    </subcellularLocation>
</comment>
<feature type="transmembrane region" description="Helical" evidence="5">
    <location>
        <begin position="217"/>
        <end position="237"/>
    </location>
</feature>
<dbReference type="SMART" id="SM01417">
    <property type="entry name" value="Solute_trans_a"/>
    <property type="match status" value="1"/>
</dbReference>
<gene>
    <name evidence="6" type="ORF">PICMEDRAFT_26507</name>
</gene>
<evidence type="ECO:0000256" key="4">
    <source>
        <dbReference type="ARBA" id="ARBA00023136"/>
    </source>
</evidence>
<organism evidence="6 7">
    <name type="scientific">Pichia membranifaciens NRRL Y-2026</name>
    <dbReference type="NCBI Taxonomy" id="763406"/>
    <lineage>
        <taxon>Eukaryota</taxon>
        <taxon>Fungi</taxon>
        <taxon>Dikarya</taxon>
        <taxon>Ascomycota</taxon>
        <taxon>Saccharomycotina</taxon>
        <taxon>Pichiomycetes</taxon>
        <taxon>Pichiales</taxon>
        <taxon>Pichiaceae</taxon>
        <taxon>Pichia</taxon>
    </lineage>
</organism>
<evidence type="ECO:0000256" key="1">
    <source>
        <dbReference type="ARBA" id="ARBA00004141"/>
    </source>
</evidence>
<evidence type="ECO:0000256" key="3">
    <source>
        <dbReference type="ARBA" id="ARBA00022989"/>
    </source>
</evidence>
<dbReference type="EMBL" id="KV454006">
    <property type="protein sequence ID" value="ODQ44836.1"/>
    <property type="molecule type" value="Genomic_DNA"/>
</dbReference>
<dbReference type="Proteomes" id="UP000094455">
    <property type="component" value="Unassembled WGS sequence"/>
</dbReference>
<feature type="non-terminal residue" evidence="6">
    <location>
        <position position="361"/>
    </location>
</feature>
<dbReference type="GO" id="GO:0007033">
    <property type="term" value="P:vacuole organization"/>
    <property type="evidence" value="ECO:0007669"/>
    <property type="project" value="EnsemblFungi"/>
</dbReference>
<evidence type="ECO:0000313" key="6">
    <source>
        <dbReference type="EMBL" id="ODQ44836.1"/>
    </source>
</evidence>
<keyword evidence="7" id="KW-1185">Reference proteome</keyword>
<feature type="transmembrane region" description="Helical" evidence="5">
    <location>
        <begin position="175"/>
        <end position="196"/>
    </location>
</feature>
<keyword evidence="4 5" id="KW-0472">Membrane</keyword>